<reference evidence="1" key="2">
    <citation type="submission" date="2020-10" db="EMBL/GenBank/DDBJ databases">
        <title>Mucilaginibacter sp. nov., isolated from soil.</title>
        <authorList>
            <person name="Jeon C.O."/>
        </authorList>
    </citation>
    <scope>NUCLEOTIDE SEQUENCE</scope>
    <source>
        <strain evidence="1">R11</strain>
    </source>
</reference>
<comment type="caution">
    <text evidence="1">The sequence shown here is derived from an EMBL/GenBank/DDBJ whole genome shotgun (WGS) entry which is preliminary data.</text>
</comment>
<accession>A0A965ZBI0</accession>
<evidence type="ECO:0000313" key="1">
    <source>
        <dbReference type="EMBL" id="NCD67984.1"/>
    </source>
</evidence>
<protein>
    <submittedName>
        <fullName evidence="1">Uncharacterized protein</fullName>
    </submittedName>
</protein>
<name>A0A965ZBI0_9SPHI</name>
<evidence type="ECO:0000313" key="2">
    <source>
        <dbReference type="Proteomes" id="UP000638732"/>
    </source>
</evidence>
<organism evidence="1 2">
    <name type="scientific">Mucilaginibacter agri</name>
    <dbReference type="NCBI Taxonomy" id="2695265"/>
    <lineage>
        <taxon>Bacteria</taxon>
        <taxon>Pseudomonadati</taxon>
        <taxon>Bacteroidota</taxon>
        <taxon>Sphingobacteriia</taxon>
        <taxon>Sphingobacteriales</taxon>
        <taxon>Sphingobacteriaceae</taxon>
        <taxon>Mucilaginibacter</taxon>
    </lineage>
</organism>
<reference evidence="1" key="1">
    <citation type="submission" date="2020-01" db="EMBL/GenBank/DDBJ databases">
        <authorList>
            <person name="Seo Y.L."/>
        </authorList>
    </citation>
    <scope>NUCLEOTIDE SEQUENCE</scope>
    <source>
        <strain evidence="1">R11</strain>
    </source>
</reference>
<keyword evidence="2" id="KW-1185">Reference proteome</keyword>
<proteinExistence type="predicted"/>
<sequence>MKIFESEARMQHWLSNRFAKGESLSEMITNFDAFKENACKKTGHMITDKLNDTYLYCLESFVINEVITENQDISLDPKDRLCPDFLVYAPETQSVIIIELKNIHGPTRQAGTEIGAYAAEVRTYLPFIAEGDVINVIISNEWPTLLRHYAFNEIFWLQKKLICLEPVQTDDGVQLRIVDLNASFHTSIQPSISSRQLGGYQLCLYDDELYKGGDYYRTAAYETQMRIALQAMANRGNALGSHGFAFLWRHCFRVGLAPYNITIINIAPFQSLVNLFKDKDFKPNEATVQFIDVLREHDPEGHGYALEDIKNYGQKFIEDFCSPQTEGFDRWENLKPAIFDQTDALAFVGWGIFGELFFDRLAVEFKNGIYDCDSTNPLLAISLLNEIIIEDHARLDFSAFEDDEIDDDELF</sequence>
<dbReference type="EMBL" id="WWEO01000033">
    <property type="protein sequence ID" value="NCD67984.1"/>
    <property type="molecule type" value="Genomic_DNA"/>
</dbReference>
<gene>
    <name evidence="1" type="ORF">GSY63_01295</name>
</gene>
<dbReference type="Proteomes" id="UP000638732">
    <property type="component" value="Unassembled WGS sequence"/>
</dbReference>
<dbReference type="RefSeq" id="WP_166584011.1">
    <property type="nucleotide sequence ID" value="NZ_WWEO01000033.1"/>
</dbReference>
<dbReference type="AlphaFoldDB" id="A0A965ZBI0"/>